<evidence type="ECO:0000313" key="3">
    <source>
        <dbReference type="Proteomes" id="UP000584931"/>
    </source>
</evidence>
<organism evidence="2 3">
    <name type="scientific">Nocardiopsis sinuspersici</name>
    <dbReference type="NCBI Taxonomy" id="501010"/>
    <lineage>
        <taxon>Bacteria</taxon>
        <taxon>Bacillati</taxon>
        <taxon>Actinomycetota</taxon>
        <taxon>Actinomycetes</taxon>
        <taxon>Streptosporangiales</taxon>
        <taxon>Nocardiopsidaceae</taxon>
        <taxon>Nocardiopsis</taxon>
    </lineage>
</organism>
<evidence type="ECO:0000313" key="2">
    <source>
        <dbReference type="EMBL" id="NYH54852.1"/>
    </source>
</evidence>
<protein>
    <submittedName>
        <fullName evidence="2">Uncharacterized protein</fullName>
    </submittedName>
</protein>
<dbReference type="Proteomes" id="UP000584931">
    <property type="component" value="Unassembled WGS sequence"/>
</dbReference>
<evidence type="ECO:0000256" key="1">
    <source>
        <dbReference type="SAM" id="MobiDB-lite"/>
    </source>
</evidence>
<accession>A0A7Y9XHK5</accession>
<dbReference type="AlphaFoldDB" id="A0A7Y9XHK5"/>
<reference evidence="2 3" key="1">
    <citation type="submission" date="2020-07" db="EMBL/GenBank/DDBJ databases">
        <title>Sequencing the genomes of 1000 actinobacteria strains.</title>
        <authorList>
            <person name="Klenk H.-P."/>
        </authorList>
    </citation>
    <scope>NUCLEOTIDE SEQUENCE [LARGE SCALE GENOMIC DNA]</scope>
    <source>
        <strain evidence="2 3">DSM 45278</strain>
    </source>
</reference>
<name>A0A7Y9XHK5_9ACTN</name>
<proteinExistence type="predicted"/>
<gene>
    <name evidence="2" type="ORF">HNR06_004441</name>
</gene>
<dbReference type="EMBL" id="JACCHL010000001">
    <property type="protein sequence ID" value="NYH54852.1"/>
    <property type="molecule type" value="Genomic_DNA"/>
</dbReference>
<comment type="caution">
    <text evidence="2">The sequence shown here is derived from an EMBL/GenBank/DDBJ whole genome shotgun (WGS) entry which is preliminary data.</text>
</comment>
<sequence length="228" mass="25330">MIAVSTTWFVARMGSEQVPSPPNAEATTSVPSPDEEDFVPLAGQAMAHDRFPVNFPHSPEGASSMVIVYLQALSTNDVETLSLAFDAYSDTEDPDARVRELLFPARVHDIEAYLPPGGTFDPETFPSSSSYYYIAPLGVTWDEVDSDTVDVWVLANEEVSDGGSATFTRSYIHGMRLEWDPWVRSGDWVITDIEDPSRSMAFDLGEEYYSLDHELWTPIFFPEGDGGR</sequence>
<feature type="region of interest" description="Disordered" evidence="1">
    <location>
        <begin position="15"/>
        <end position="35"/>
    </location>
</feature>
<dbReference type="RefSeq" id="WP_179811147.1">
    <property type="nucleotide sequence ID" value="NZ_JACCHL010000001.1"/>
</dbReference>